<dbReference type="Proteomes" id="UP001646141">
    <property type="component" value="Unassembled WGS sequence"/>
</dbReference>
<evidence type="ECO:0000313" key="4">
    <source>
        <dbReference type="EMBL" id="MBL3690858.1"/>
    </source>
</evidence>
<protein>
    <submittedName>
        <fullName evidence="4">TetR family transcriptional regulator</fullName>
    </submittedName>
</protein>
<dbReference type="Gene3D" id="1.10.357.10">
    <property type="entry name" value="Tetracycline Repressor, domain 2"/>
    <property type="match status" value="1"/>
</dbReference>
<dbReference type="EMBL" id="QYAD01000005">
    <property type="protein sequence ID" value="MBL3690858.1"/>
    <property type="molecule type" value="Genomic_DNA"/>
</dbReference>
<dbReference type="InterPro" id="IPR001647">
    <property type="entry name" value="HTH_TetR"/>
</dbReference>
<evidence type="ECO:0000256" key="2">
    <source>
        <dbReference type="PROSITE-ProRule" id="PRU00335"/>
    </source>
</evidence>
<proteinExistence type="predicted"/>
<name>A0ABS1SRT1_9MICO</name>
<keyword evidence="5" id="KW-1185">Reference proteome</keyword>
<dbReference type="PROSITE" id="PS50977">
    <property type="entry name" value="HTH_TETR_2"/>
    <property type="match status" value="1"/>
</dbReference>
<reference evidence="4 5" key="1">
    <citation type="submission" date="2018-09" db="EMBL/GenBank/DDBJ databases">
        <title>Comparative genomics of Leucobacter spp.</title>
        <authorList>
            <person name="Reis A.C."/>
            <person name="Kolvenbach B.A."/>
            <person name="Corvini P.F.X."/>
            <person name="Nunes O.C."/>
        </authorList>
    </citation>
    <scope>NUCLEOTIDE SEQUENCE [LARGE SCALE GENOMIC DNA]</scope>
    <source>
        <strain evidence="4 5">L-1</strain>
    </source>
</reference>
<feature type="domain" description="HTH tetR-type" evidence="3">
    <location>
        <begin position="1"/>
        <end position="60"/>
    </location>
</feature>
<sequence>MHLAALEFAERDTTPHAPRTAATVGEIAAAAGVSRRTFFRYYNNREDAVLAGHARALAGATALPLVVTSPTETTQAIEQLFDAILAAEGSPELAEHRRVGALLRTDCQLHAHAATQDAAIAAVLRDRIRVQLPCMDTSDLELDCELSVLVWRHGWQRWSAQADVPDAETPAESHRRTRARFHSLIARADS</sequence>
<evidence type="ECO:0000256" key="1">
    <source>
        <dbReference type="ARBA" id="ARBA00023125"/>
    </source>
</evidence>
<accession>A0ABS1SRT1</accession>
<organism evidence="4 5">
    <name type="scientific">Leucobacter chromiireducens subsp. chromiireducens</name>
    <dbReference type="NCBI Taxonomy" id="660067"/>
    <lineage>
        <taxon>Bacteria</taxon>
        <taxon>Bacillati</taxon>
        <taxon>Actinomycetota</taxon>
        <taxon>Actinomycetes</taxon>
        <taxon>Micrococcales</taxon>
        <taxon>Microbacteriaceae</taxon>
        <taxon>Leucobacter</taxon>
    </lineage>
</organism>
<dbReference type="InterPro" id="IPR009057">
    <property type="entry name" value="Homeodomain-like_sf"/>
</dbReference>
<feature type="DNA-binding region" description="H-T-H motif" evidence="2">
    <location>
        <begin position="23"/>
        <end position="42"/>
    </location>
</feature>
<dbReference type="Pfam" id="PF00440">
    <property type="entry name" value="TetR_N"/>
    <property type="match status" value="1"/>
</dbReference>
<gene>
    <name evidence="4" type="ORF">D3226_12990</name>
</gene>
<comment type="caution">
    <text evidence="4">The sequence shown here is derived from an EMBL/GenBank/DDBJ whole genome shotgun (WGS) entry which is preliminary data.</text>
</comment>
<evidence type="ECO:0000259" key="3">
    <source>
        <dbReference type="PROSITE" id="PS50977"/>
    </source>
</evidence>
<keyword evidence="1 2" id="KW-0238">DNA-binding</keyword>
<dbReference type="SUPFAM" id="SSF46689">
    <property type="entry name" value="Homeodomain-like"/>
    <property type="match status" value="1"/>
</dbReference>
<evidence type="ECO:0000313" key="5">
    <source>
        <dbReference type="Proteomes" id="UP001646141"/>
    </source>
</evidence>